<dbReference type="Gene3D" id="2.10.260.10">
    <property type="match status" value="1"/>
</dbReference>
<dbReference type="SMART" id="SM00966">
    <property type="entry name" value="SpoVT_AbrB"/>
    <property type="match status" value="1"/>
</dbReference>
<dbReference type="GO" id="GO:0003677">
    <property type="term" value="F:DNA binding"/>
    <property type="evidence" value="ECO:0007669"/>
    <property type="project" value="UniProtKB-UniRule"/>
</dbReference>
<dbReference type="PROSITE" id="PS51740">
    <property type="entry name" value="SPOVT_ABRB"/>
    <property type="match status" value="1"/>
</dbReference>
<dbReference type="SUPFAM" id="SSF89447">
    <property type="entry name" value="AbrB/MazE/MraZ-like"/>
    <property type="match status" value="1"/>
</dbReference>
<reference evidence="4" key="1">
    <citation type="submission" date="2018-02" db="EMBL/GenBank/DDBJ databases">
        <authorList>
            <person name="Hausmann B."/>
        </authorList>
    </citation>
    <scope>NUCLEOTIDE SEQUENCE [LARGE SCALE GENOMIC DNA]</scope>
    <source>
        <strain evidence="4">Peat soil MAG SbA1</strain>
    </source>
</reference>
<dbReference type="Proteomes" id="UP000238701">
    <property type="component" value="Unassembled WGS sequence"/>
</dbReference>
<accession>A0A2U3K8P6</accession>
<dbReference type="InterPro" id="IPR007159">
    <property type="entry name" value="SpoVT-AbrB_dom"/>
</dbReference>
<evidence type="ECO:0000256" key="1">
    <source>
        <dbReference type="PROSITE-ProRule" id="PRU01076"/>
    </source>
</evidence>
<protein>
    <submittedName>
        <fullName evidence="3">Putative Transcriptional regulator, AbrB family</fullName>
    </submittedName>
</protein>
<dbReference type="Pfam" id="PF04014">
    <property type="entry name" value="MazE_antitoxin"/>
    <property type="match status" value="1"/>
</dbReference>
<feature type="domain" description="SpoVT-AbrB" evidence="2">
    <location>
        <begin position="1"/>
        <end position="41"/>
    </location>
</feature>
<organism evidence="3 4">
    <name type="scientific">Candidatus Sulfotelmatobacter kueseliae</name>
    <dbReference type="NCBI Taxonomy" id="2042962"/>
    <lineage>
        <taxon>Bacteria</taxon>
        <taxon>Pseudomonadati</taxon>
        <taxon>Acidobacteriota</taxon>
        <taxon>Terriglobia</taxon>
        <taxon>Terriglobales</taxon>
        <taxon>Candidatus Korobacteraceae</taxon>
        <taxon>Candidatus Sulfotelmatobacter</taxon>
    </lineage>
</organism>
<evidence type="ECO:0000313" key="3">
    <source>
        <dbReference type="EMBL" id="SPF35940.1"/>
    </source>
</evidence>
<evidence type="ECO:0000259" key="2">
    <source>
        <dbReference type="PROSITE" id="PS51740"/>
    </source>
</evidence>
<keyword evidence="1" id="KW-0238">DNA-binding</keyword>
<dbReference type="AlphaFoldDB" id="A0A2U3K8P6"/>
<evidence type="ECO:0000313" key="4">
    <source>
        <dbReference type="Proteomes" id="UP000238701"/>
    </source>
</evidence>
<dbReference type="NCBIfam" id="TIGR01439">
    <property type="entry name" value="lp_hng_hel_AbrB"/>
    <property type="match status" value="1"/>
</dbReference>
<gene>
    <name evidence="3" type="ORF">SBA1_1480014</name>
</gene>
<dbReference type="EMBL" id="OMOD01000055">
    <property type="protein sequence ID" value="SPF35940.1"/>
    <property type="molecule type" value="Genomic_DNA"/>
</dbReference>
<dbReference type="InterPro" id="IPR037914">
    <property type="entry name" value="SpoVT-AbrB_sf"/>
</dbReference>
<name>A0A2U3K8P6_9BACT</name>
<sequence length="68" mass="7658">MSSKNQIVIPREAREALGLKPGDRILVLVRGEKVIILEKPKSYHTAIAGRGRGVYPKGYLQKERASWK</sequence>
<proteinExistence type="predicted"/>